<feature type="transmembrane region" description="Helical" evidence="1">
    <location>
        <begin position="76"/>
        <end position="98"/>
    </location>
</feature>
<keyword evidence="1" id="KW-0812">Transmembrane</keyword>
<name>A0A8K0TDD1_9PEZI</name>
<evidence type="ECO:0000313" key="3">
    <source>
        <dbReference type="Proteomes" id="UP000813385"/>
    </source>
</evidence>
<keyword evidence="3" id="KW-1185">Reference proteome</keyword>
<feature type="transmembrane region" description="Helical" evidence="1">
    <location>
        <begin position="155"/>
        <end position="176"/>
    </location>
</feature>
<dbReference type="EMBL" id="JAGPXD010000003">
    <property type="protein sequence ID" value="KAH7361460.1"/>
    <property type="molecule type" value="Genomic_DNA"/>
</dbReference>
<proteinExistence type="predicted"/>
<reference evidence="2" key="1">
    <citation type="journal article" date="2021" name="Nat. Commun.">
        <title>Genetic determinants of endophytism in the Arabidopsis root mycobiome.</title>
        <authorList>
            <person name="Mesny F."/>
            <person name="Miyauchi S."/>
            <person name="Thiergart T."/>
            <person name="Pickel B."/>
            <person name="Atanasova L."/>
            <person name="Karlsson M."/>
            <person name="Huettel B."/>
            <person name="Barry K.W."/>
            <person name="Haridas S."/>
            <person name="Chen C."/>
            <person name="Bauer D."/>
            <person name="Andreopoulos W."/>
            <person name="Pangilinan J."/>
            <person name="LaButti K."/>
            <person name="Riley R."/>
            <person name="Lipzen A."/>
            <person name="Clum A."/>
            <person name="Drula E."/>
            <person name="Henrissat B."/>
            <person name="Kohler A."/>
            <person name="Grigoriev I.V."/>
            <person name="Martin F.M."/>
            <person name="Hacquard S."/>
        </authorList>
    </citation>
    <scope>NUCLEOTIDE SEQUENCE</scope>
    <source>
        <strain evidence="2">MPI-CAGE-AT-0016</strain>
    </source>
</reference>
<sequence>MSTSSVPEPVYFELGWSILSTIGIANVLFGLLVAGITTLSPVSLVPIITSAAGAIANGLCYYAYYDTSYSLKSKAVAAAFGDIFWMIQEAGLSFYSYVILSRVLRGRTWYIFAGSFWSLIIGIAAIRVVIAVTRVRALLEVDGHDLQAMINGLHIGYFVLIAAVECLSAFFLLRIFAGAKSDSARAAATQTGFFKYLMRSTEVRLALLAVLGVMRAITYSFQTQAQSATDVASQLDRFAYTLECLFPVVLFIDILASKVVFTNHIYYEGSSRSRQQSKPTPGHLTASRNGNIMLTQTQGENFVNIHGGPGANGGNRTRTDSQERIIDNGTSRSPTSEIDLEVMDPKRPGISKTVEFEVYEGDRRGM</sequence>
<gene>
    <name evidence="2" type="ORF">B0T11DRAFT_74732</name>
</gene>
<dbReference type="AlphaFoldDB" id="A0A8K0TDD1"/>
<keyword evidence="1" id="KW-0472">Membrane</keyword>
<feature type="transmembrane region" description="Helical" evidence="1">
    <location>
        <begin position="44"/>
        <end position="64"/>
    </location>
</feature>
<keyword evidence="1" id="KW-1133">Transmembrane helix</keyword>
<feature type="transmembrane region" description="Helical" evidence="1">
    <location>
        <begin position="14"/>
        <end position="37"/>
    </location>
</feature>
<evidence type="ECO:0000256" key="1">
    <source>
        <dbReference type="SAM" id="Phobius"/>
    </source>
</evidence>
<accession>A0A8K0TDD1</accession>
<organism evidence="2 3">
    <name type="scientific">Plectosphaerella cucumerina</name>
    <dbReference type="NCBI Taxonomy" id="40658"/>
    <lineage>
        <taxon>Eukaryota</taxon>
        <taxon>Fungi</taxon>
        <taxon>Dikarya</taxon>
        <taxon>Ascomycota</taxon>
        <taxon>Pezizomycotina</taxon>
        <taxon>Sordariomycetes</taxon>
        <taxon>Hypocreomycetidae</taxon>
        <taxon>Glomerellales</taxon>
        <taxon>Plectosphaerellaceae</taxon>
        <taxon>Plectosphaerella</taxon>
    </lineage>
</organism>
<feature type="transmembrane region" description="Helical" evidence="1">
    <location>
        <begin position="205"/>
        <end position="225"/>
    </location>
</feature>
<comment type="caution">
    <text evidence="2">The sequence shown here is derived from an EMBL/GenBank/DDBJ whole genome shotgun (WGS) entry which is preliminary data.</text>
</comment>
<feature type="transmembrane region" description="Helical" evidence="1">
    <location>
        <begin position="245"/>
        <end position="267"/>
    </location>
</feature>
<feature type="transmembrane region" description="Helical" evidence="1">
    <location>
        <begin position="110"/>
        <end position="135"/>
    </location>
</feature>
<dbReference type="Proteomes" id="UP000813385">
    <property type="component" value="Unassembled WGS sequence"/>
</dbReference>
<evidence type="ECO:0000313" key="2">
    <source>
        <dbReference type="EMBL" id="KAH7361460.1"/>
    </source>
</evidence>
<protein>
    <submittedName>
        <fullName evidence="2">Uncharacterized protein</fullName>
    </submittedName>
</protein>
<dbReference type="OrthoDB" id="5306317at2759"/>